<proteinExistence type="predicted"/>
<name>A0A6J4KPV9_9HYPH</name>
<accession>A0A6J4KPV9</accession>
<protein>
    <submittedName>
        <fullName evidence="1">Uncharacterized protein</fullName>
    </submittedName>
</protein>
<dbReference type="EMBL" id="CADCUC010000095">
    <property type="protein sequence ID" value="CAA9312159.1"/>
    <property type="molecule type" value="Genomic_DNA"/>
</dbReference>
<evidence type="ECO:0000313" key="1">
    <source>
        <dbReference type="EMBL" id="CAA9312159.1"/>
    </source>
</evidence>
<organism evidence="1">
    <name type="scientific">uncultured Microvirga sp</name>
    <dbReference type="NCBI Taxonomy" id="412392"/>
    <lineage>
        <taxon>Bacteria</taxon>
        <taxon>Pseudomonadati</taxon>
        <taxon>Pseudomonadota</taxon>
        <taxon>Alphaproteobacteria</taxon>
        <taxon>Hyphomicrobiales</taxon>
        <taxon>Methylobacteriaceae</taxon>
        <taxon>Microvirga</taxon>
        <taxon>environmental samples</taxon>
    </lineage>
</organism>
<reference evidence="1" key="1">
    <citation type="submission" date="2020-02" db="EMBL/GenBank/DDBJ databases">
        <authorList>
            <person name="Meier V. D."/>
        </authorList>
    </citation>
    <scope>NUCLEOTIDE SEQUENCE</scope>
    <source>
        <strain evidence="1">AVDCRST_MAG90</strain>
    </source>
</reference>
<dbReference type="AlphaFoldDB" id="A0A6J4KPV9"/>
<feature type="non-terminal residue" evidence="1">
    <location>
        <position position="1"/>
    </location>
</feature>
<sequence>VSRVSSLPPQAQPSLHLDALARSARPQSVFGPDLVHAVL</sequence>
<feature type="non-terminal residue" evidence="1">
    <location>
        <position position="39"/>
    </location>
</feature>
<gene>
    <name evidence="1" type="ORF">AVDCRST_MAG90-518</name>
</gene>